<evidence type="ECO:0000256" key="8">
    <source>
        <dbReference type="ARBA" id="ARBA00022989"/>
    </source>
</evidence>
<dbReference type="AlphaFoldDB" id="A0A3Q9BSZ3"/>
<sequence length="455" mass="49292">MMLLQTILAFVVALGSLVTIHELGHYLVARWCGVKILRFSVGMGKVVYSRKLGPDQTEWAISILPLGGYVKMLDAREQDVSEISEQDLLREFSRQSVWRRIAIVAAGPVANFLLAILLFTGLYLHGIPEPVAKIRVPSETSVAYQAGLRHGDLVTAVNGHAVQTWTGLQWELLQLGLNKSDATLAVQRNMQNETAKPESLQLDLGLSRLSSAELETDFLTKLGFSVARPAAILQGVELGGPASRAGLLSGDQILEIDGRAVLDGLEFMEIINASSDKTLQLLVKRGSSEVALNVTPEAATVRGEKIGRIKVQLMLAPEMLTLANSPLNALIKGSVKTWEASMLTFKMLGKMLAGDVSWKNLTGPITIADYAGQTSRTGLISYLSFIALISISLGVMNLLPIPVLDGGHLLYYSLEVLTGKPVSERFGEIAQRAGVVLLMSLMAVAFFNDIVRLMS</sequence>
<dbReference type="GO" id="GO:0046872">
    <property type="term" value="F:metal ion binding"/>
    <property type="evidence" value="ECO:0007669"/>
    <property type="project" value="UniProtKB-KW"/>
</dbReference>
<feature type="domain" description="PDZ" evidence="12">
    <location>
        <begin position="203"/>
        <end position="298"/>
    </location>
</feature>
<gene>
    <name evidence="13" type="primary">rseP</name>
    <name evidence="13" type="ORF">EJN92_17515</name>
</gene>
<evidence type="ECO:0000256" key="2">
    <source>
        <dbReference type="ARBA" id="ARBA00004141"/>
    </source>
</evidence>
<dbReference type="PANTHER" id="PTHR42837">
    <property type="entry name" value="REGULATOR OF SIGMA-E PROTEASE RSEP"/>
    <property type="match status" value="1"/>
</dbReference>
<evidence type="ECO:0000256" key="1">
    <source>
        <dbReference type="ARBA" id="ARBA00001947"/>
    </source>
</evidence>
<dbReference type="InterPro" id="IPR001478">
    <property type="entry name" value="PDZ"/>
</dbReference>
<dbReference type="EMBL" id="CP034464">
    <property type="protein sequence ID" value="AZP13624.1"/>
    <property type="molecule type" value="Genomic_DNA"/>
</dbReference>
<evidence type="ECO:0000259" key="12">
    <source>
        <dbReference type="PROSITE" id="PS50106"/>
    </source>
</evidence>
<keyword evidence="4 13" id="KW-0645">Protease</keyword>
<keyword evidence="8 11" id="KW-1133">Transmembrane helix</keyword>
<dbReference type="GO" id="GO:0004222">
    <property type="term" value="F:metalloendopeptidase activity"/>
    <property type="evidence" value="ECO:0007669"/>
    <property type="project" value="InterPro"/>
</dbReference>
<dbReference type="Pfam" id="PF02163">
    <property type="entry name" value="Peptidase_M50"/>
    <property type="match status" value="1"/>
</dbReference>
<reference evidence="13 14" key="1">
    <citation type="journal article" date="2011" name="Int. J. Syst. Evol. Microbiol.">
        <title>Description of Undibacterium oligocarboniphilum sp. nov., isolated from purified water, and Undibacterium pigrum strain CCUG 49012 as the type strain of Undibacterium parvum sp. nov., and emended descriptions of the genus Undibacterium and the species Undibacterium pigrum.</title>
        <authorList>
            <person name="Eder W."/>
            <person name="Wanner G."/>
            <person name="Ludwig W."/>
            <person name="Busse H.J."/>
            <person name="Ziemke-Kageler F."/>
            <person name="Lang E."/>
        </authorList>
    </citation>
    <scope>NUCLEOTIDE SEQUENCE [LARGE SCALE GENOMIC DNA]</scope>
    <source>
        <strain evidence="13 14">DSM 23061</strain>
    </source>
</reference>
<dbReference type="EC" id="3.4.24.-" evidence="11"/>
<accession>A0A3Q9BSZ3</accession>
<dbReference type="Gene3D" id="2.30.42.10">
    <property type="match status" value="2"/>
</dbReference>
<dbReference type="SMART" id="SM00228">
    <property type="entry name" value="PDZ"/>
    <property type="match status" value="2"/>
</dbReference>
<dbReference type="GO" id="GO:0006508">
    <property type="term" value="P:proteolysis"/>
    <property type="evidence" value="ECO:0007669"/>
    <property type="project" value="UniProtKB-KW"/>
</dbReference>
<organism evidence="13 14">
    <name type="scientific">Undibacterium parvum</name>
    <dbReference type="NCBI Taxonomy" id="401471"/>
    <lineage>
        <taxon>Bacteria</taxon>
        <taxon>Pseudomonadati</taxon>
        <taxon>Pseudomonadota</taxon>
        <taxon>Betaproteobacteria</taxon>
        <taxon>Burkholderiales</taxon>
        <taxon>Oxalobacteraceae</taxon>
        <taxon>Undibacterium</taxon>
    </lineage>
</organism>
<comment type="similarity">
    <text evidence="3 11">Belongs to the peptidase M50B family.</text>
</comment>
<comment type="subcellular location">
    <subcellularLocation>
        <location evidence="2">Membrane</location>
        <topology evidence="2">Multi-pass membrane protein</topology>
    </subcellularLocation>
</comment>
<dbReference type="KEGG" id="upv:EJN92_17515"/>
<dbReference type="InterPro" id="IPR004387">
    <property type="entry name" value="Pept_M50_Zn"/>
</dbReference>
<evidence type="ECO:0000256" key="5">
    <source>
        <dbReference type="ARBA" id="ARBA00022692"/>
    </source>
</evidence>
<dbReference type="SUPFAM" id="SSF50156">
    <property type="entry name" value="PDZ domain-like"/>
    <property type="match status" value="2"/>
</dbReference>
<evidence type="ECO:0000256" key="11">
    <source>
        <dbReference type="RuleBase" id="RU362031"/>
    </source>
</evidence>
<keyword evidence="11" id="KW-0479">Metal-binding</keyword>
<evidence type="ECO:0000256" key="4">
    <source>
        <dbReference type="ARBA" id="ARBA00022670"/>
    </source>
</evidence>
<evidence type="ECO:0000256" key="9">
    <source>
        <dbReference type="ARBA" id="ARBA00023049"/>
    </source>
</evidence>
<keyword evidence="5 11" id="KW-0812">Transmembrane</keyword>
<evidence type="ECO:0000256" key="6">
    <source>
        <dbReference type="ARBA" id="ARBA00022801"/>
    </source>
</evidence>
<evidence type="ECO:0000313" key="14">
    <source>
        <dbReference type="Proteomes" id="UP000275663"/>
    </source>
</evidence>
<feature type="transmembrane region" description="Helical" evidence="11">
    <location>
        <begin position="379"/>
        <end position="399"/>
    </location>
</feature>
<dbReference type="CDD" id="cd23081">
    <property type="entry name" value="cpPDZ_EcRseP-like"/>
    <property type="match status" value="1"/>
</dbReference>
<comment type="cofactor">
    <cofactor evidence="1 11">
        <name>Zn(2+)</name>
        <dbReference type="ChEBI" id="CHEBI:29105"/>
    </cofactor>
</comment>
<name>A0A3Q9BSZ3_9BURK</name>
<evidence type="ECO:0000256" key="7">
    <source>
        <dbReference type="ARBA" id="ARBA00022833"/>
    </source>
</evidence>
<feature type="transmembrane region" description="Helical" evidence="11">
    <location>
        <begin position="429"/>
        <end position="451"/>
    </location>
</feature>
<dbReference type="InterPro" id="IPR041489">
    <property type="entry name" value="PDZ_6"/>
</dbReference>
<dbReference type="PANTHER" id="PTHR42837:SF2">
    <property type="entry name" value="MEMBRANE METALLOPROTEASE ARASP2, CHLOROPLASTIC-RELATED"/>
    <property type="match status" value="1"/>
</dbReference>
<dbReference type="InterPro" id="IPR036034">
    <property type="entry name" value="PDZ_sf"/>
</dbReference>
<feature type="transmembrane region" description="Helical" evidence="11">
    <location>
        <begin position="101"/>
        <end position="124"/>
    </location>
</feature>
<keyword evidence="14" id="KW-1185">Reference proteome</keyword>
<evidence type="ECO:0000256" key="10">
    <source>
        <dbReference type="ARBA" id="ARBA00023136"/>
    </source>
</evidence>
<dbReference type="GO" id="GO:0016020">
    <property type="term" value="C:membrane"/>
    <property type="evidence" value="ECO:0007669"/>
    <property type="project" value="UniProtKB-SubCell"/>
</dbReference>
<keyword evidence="6 11" id="KW-0378">Hydrolase</keyword>
<proteinExistence type="inferred from homology"/>
<evidence type="ECO:0000256" key="3">
    <source>
        <dbReference type="ARBA" id="ARBA00007931"/>
    </source>
</evidence>
<dbReference type="InterPro" id="IPR008915">
    <property type="entry name" value="Peptidase_M50"/>
</dbReference>
<dbReference type="PROSITE" id="PS50106">
    <property type="entry name" value="PDZ"/>
    <property type="match status" value="1"/>
</dbReference>
<keyword evidence="7 11" id="KW-0862">Zinc</keyword>
<evidence type="ECO:0000313" key="13">
    <source>
        <dbReference type="EMBL" id="AZP13624.1"/>
    </source>
</evidence>
<dbReference type="NCBIfam" id="TIGR00054">
    <property type="entry name" value="RIP metalloprotease RseP"/>
    <property type="match status" value="1"/>
</dbReference>
<protein>
    <recommendedName>
        <fullName evidence="11">Zinc metalloprotease</fullName>
        <ecNumber evidence="11">3.4.24.-</ecNumber>
    </recommendedName>
</protein>
<keyword evidence="9 11" id="KW-0482">Metalloprotease</keyword>
<dbReference type="Pfam" id="PF17820">
    <property type="entry name" value="PDZ_6"/>
    <property type="match status" value="2"/>
</dbReference>
<dbReference type="Proteomes" id="UP000275663">
    <property type="component" value="Chromosome"/>
</dbReference>
<dbReference type="RefSeq" id="WP_126128993.1">
    <property type="nucleotide sequence ID" value="NZ_CP034464.1"/>
</dbReference>
<dbReference type="CDD" id="cd06163">
    <property type="entry name" value="S2P-M50_PDZ_RseP-like"/>
    <property type="match status" value="2"/>
</dbReference>
<dbReference type="OrthoDB" id="9782003at2"/>
<keyword evidence="10 11" id="KW-0472">Membrane</keyword>